<feature type="chain" id="PRO_5008772046" evidence="1">
    <location>
        <begin position="25"/>
        <end position="344"/>
    </location>
</feature>
<proteinExistence type="predicted"/>
<reference evidence="3" key="3">
    <citation type="submission" date="2016-03" db="UniProtKB">
        <authorList>
            <consortium name="EnsemblProtists"/>
        </authorList>
    </citation>
    <scope>IDENTIFICATION</scope>
</reference>
<protein>
    <submittedName>
        <fullName evidence="2 3">Uncharacterized protein</fullName>
    </submittedName>
</protein>
<evidence type="ECO:0000313" key="2">
    <source>
        <dbReference type="EMBL" id="EKX53983.1"/>
    </source>
</evidence>
<dbReference type="RefSeq" id="XP_005840963.1">
    <property type="nucleotide sequence ID" value="XM_005840906.1"/>
</dbReference>
<feature type="signal peptide" evidence="1">
    <location>
        <begin position="1"/>
        <end position="24"/>
    </location>
</feature>
<dbReference type="HOGENOM" id="CLU_807634_0_0_1"/>
<keyword evidence="4" id="KW-1185">Reference proteome</keyword>
<reference evidence="4" key="2">
    <citation type="submission" date="2012-11" db="EMBL/GenBank/DDBJ databases">
        <authorList>
            <person name="Kuo A."/>
            <person name="Curtis B.A."/>
            <person name="Tanifuji G."/>
            <person name="Burki F."/>
            <person name="Gruber A."/>
            <person name="Irimia M."/>
            <person name="Maruyama S."/>
            <person name="Arias M.C."/>
            <person name="Ball S.G."/>
            <person name="Gile G.H."/>
            <person name="Hirakawa Y."/>
            <person name="Hopkins J.F."/>
            <person name="Rensing S.A."/>
            <person name="Schmutz J."/>
            <person name="Symeonidi A."/>
            <person name="Elias M."/>
            <person name="Eveleigh R.J."/>
            <person name="Herman E.K."/>
            <person name="Klute M.J."/>
            <person name="Nakayama T."/>
            <person name="Obornik M."/>
            <person name="Reyes-Prieto A."/>
            <person name="Armbrust E.V."/>
            <person name="Aves S.J."/>
            <person name="Beiko R.G."/>
            <person name="Coutinho P."/>
            <person name="Dacks J.B."/>
            <person name="Durnford D.G."/>
            <person name="Fast N.M."/>
            <person name="Green B.R."/>
            <person name="Grisdale C."/>
            <person name="Hempe F."/>
            <person name="Henrissat B."/>
            <person name="Hoppner M.P."/>
            <person name="Ishida K.-I."/>
            <person name="Kim E."/>
            <person name="Koreny L."/>
            <person name="Kroth P.G."/>
            <person name="Liu Y."/>
            <person name="Malik S.-B."/>
            <person name="Maier U.G."/>
            <person name="McRose D."/>
            <person name="Mock T."/>
            <person name="Neilson J.A."/>
            <person name="Onodera N.T."/>
            <person name="Poole A.M."/>
            <person name="Pritham E.J."/>
            <person name="Richards T.A."/>
            <person name="Rocap G."/>
            <person name="Roy S.W."/>
            <person name="Sarai C."/>
            <person name="Schaack S."/>
            <person name="Shirato S."/>
            <person name="Slamovits C.H."/>
            <person name="Spencer D.F."/>
            <person name="Suzuki S."/>
            <person name="Worden A.Z."/>
            <person name="Zauner S."/>
            <person name="Barry K."/>
            <person name="Bell C."/>
            <person name="Bharti A.K."/>
            <person name="Crow J.A."/>
            <person name="Grimwood J."/>
            <person name="Kramer R."/>
            <person name="Lindquist E."/>
            <person name="Lucas S."/>
            <person name="Salamov A."/>
            <person name="McFadden G.I."/>
            <person name="Lane C.E."/>
            <person name="Keeling P.J."/>
            <person name="Gray M.W."/>
            <person name="Grigoriev I.V."/>
            <person name="Archibald J.M."/>
        </authorList>
    </citation>
    <scope>NUCLEOTIDE SEQUENCE</scope>
    <source>
        <strain evidence="4">CCMP2712</strain>
    </source>
</reference>
<dbReference type="GeneID" id="17310952"/>
<evidence type="ECO:0000313" key="3">
    <source>
        <dbReference type="EnsemblProtists" id="EKX53983"/>
    </source>
</evidence>
<dbReference type="AlphaFoldDB" id="L1K0T8"/>
<organism evidence="2">
    <name type="scientific">Guillardia theta (strain CCMP2712)</name>
    <name type="common">Cryptophyte</name>
    <dbReference type="NCBI Taxonomy" id="905079"/>
    <lineage>
        <taxon>Eukaryota</taxon>
        <taxon>Cryptophyceae</taxon>
        <taxon>Pyrenomonadales</taxon>
        <taxon>Geminigeraceae</taxon>
        <taxon>Guillardia</taxon>
    </lineage>
</organism>
<dbReference type="KEGG" id="gtt:GUITHDRAFT_100233"/>
<dbReference type="EnsemblProtists" id="EKX53983">
    <property type="protein sequence ID" value="EKX53983"/>
    <property type="gene ID" value="GUITHDRAFT_100233"/>
</dbReference>
<dbReference type="Proteomes" id="UP000011087">
    <property type="component" value="Unassembled WGS sequence"/>
</dbReference>
<reference evidence="2 4" key="1">
    <citation type="journal article" date="2012" name="Nature">
        <title>Algal genomes reveal evolutionary mosaicism and the fate of nucleomorphs.</title>
        <authorList>
            <consortium name="DOE Joint Genome Institute"/>
            <person name="Curtis B.A."/>
            <person name="Tanifuji G."/>
            <person name="Burki F."/>
            <person name="Gruber A."/>
            <person name="Irimia M."/>
            <person name="Maruyama S."/>
            <person name="Arias M.C."/>
            <person name="Ball S.G."/>
            <person name="Gile G.H."/>
            <person name="Hirakawa Y."/>
            <person name="Hopkins J.F."/>
            <person name="Kuo A."/>
            <person name="Rensing S.A."/>
            <person name="Schmutz J."/>
            <person name="Symeonidi A."/>
            <person name="Elias M."/>
            <person name="Eveleigh R.J."/>
            <person name="Herman E.K."/>
            <person name="Klute M.J."/>
            <person name="Nakayama T."/>
            <person name="Obornik M."/>
            <person name="Reyes-Prieto A."/>
            <person name="Armbrust E.V."/>
            <person name="Aves S.J."/>
            <person name="Beiko R.G."/>
            <person name="Coutinho P."/>
            <person name="Dacks J.B."/>
            <person name="Durnford D.G."/>
            <person name="Fast N.M."/>
            <person name="Green B.R."/>
            <person name="Grisdale C.J."/>
            <person name="Hempel F."/>
            <person name="Henrissat B."/>
            <person name="Hoppner M.P."/>
            <person name="Ishida K."/>
            <person name="Kim E."/>
            <person name="Koreny L."/>
            <person name="Kroth P.G."/>
            <person name="Liu Y."/>
            <person name="Malik S.B."/>
            <person name="Maier U.G."/>
            <person name="McRose D."/>
            <person name="Mock T."/>
            <person name="Neilson J.A."/>
            <person name="Onodera N.T."/>
            <person name="Poole A.M."/>
            <person name="Pritham E.J."/>
            <person name="Richards T.A."/>
            <person name="Rocap G."/>
            <person name="Roy S.W."/>
            <person name="Sarai C."/>
            <person name="Schaack S."/>
            <person name="Shirato S."/>
            <person name="Slamovits C.H."/>
            <person name="Spencer D.F."/>
            <person name="Suzuki S."/>
            <person name="Worden A.Z."/>
            <person name="Zauner S."/>
            <person name="Barry K."/>
            <person name="Bell C."/>
            <person name="Bharti A.K."/>
            <person name="Crow J.A."/>
            <person name="Grimwood J."/>
            <person name="Kramer R."/>
            <person name="Lindquist E."/>
            <person name="Lucas S."/>
            <person name="Salamov A."/>
            <person name="McFadden G.I."/>
            <person name="Lane C.E."/>
            <person name="Keeling P.J."/>
            <person name="Gray M.W."/>
            <person name="Grigoriev I.V."/>
            <person name="Archibald J.M."/>
        </authorList>
    </citation>
    <scope>NUCLEOTIDE SEQUENCE</scope>
    <source>
        <strain evidence="2 4">CCMP2712</strain>
    </source>
</reference>
<name>L1K0T8_GUITC</name>
<evidence type="ECO:0000313" key="4">
    <source>
        <dbReference type="Proteomes" id="UP000011087"/>
    </source>
</evidence>
<accession>L1K0T8</accession>
<keyword evidence="1" id="KW-0732">Signal</keyword>
<dbReference type="EMBL" id="JH992968">
    <property type="protein sequence ID" value="EKX53983.1"/>
    <property type="molecule type" value="Genomic_DNA"/>
</dbReference>
<dbReference type="PaxDb" id="55529-EKX53983"/>
<evidence type="ECO:0000256" key="1">
    <source>
        <dbReference type="SAM" id="SignalP"/>
    </source>
</evidence>
<sequence>MPGKRSRTSLFALASLAIAHEICAFADHGSFGLVIQSHANLALRGGSDSNPKATKVTLDETRLQKMLGTPYTLDMSRDQDRQMVIKFIKQHRLGGGEFNAVVLNGVEYNLPGTNTLVSEKENDHFKDMKGMGQSAKGEKKPLKNTAADILRSKTNYRGLEYSEAELAKLPKAEAEYRRELMARSKEESKMEMGFEGILQGGATVFQDIMQRFRKDDQSAGASNFEDQLPTKGILQFRFKAKESKLTAVSDKAIEKPQWASLRTAAVSRKASQEDDKVKQPSTLESVAAKFSMRYALTLCFQIIWQVLEIALSIVSALKNGILSLFRGQSHQLKEMRQARATIVK</sequence>
<gene>
    <name evidence="2" type="ORF">GUITHDRAFT_100233</name>
</gene>